<dbReference type="Pfam" id="PF02518">
    <property type="entry name" value="HATPase_c"/>
    <property type="match status" value="1"/>
</dbReference>
<evidence type="ECO:0000256" key="12">
    <source>
        <dbReference type="ARBA" id="ARBA00023012"/>
    </source>
</evidence>
<dbReference type="SUPFAM" id="SSF55874">
    <property type="entry name" value="ATPase domain of HSP90 chaperone/DNA topoisomerase II/histidine kinase"/>
    <property type="match status" value="1"/>
</dbReference>
<dbReference type="AlphaFoldDB" id="A0A5P3VS54"/>
<dbReference type="SMART" id="SM00304">
    <property type="entry name" value="HAMP"/>
    <property type="match status" value="1"/>
</dbReference>
<feature type="domain" description="HAMP" evidence="16">
    <location>
        <begin position="219"/>
        <end position="272"/>
    </location>
</feature>
<evidence type="ECO:0000256" key="13">
    <source>
        <dbReference type="ARBA" id="ARBA00023136"/>
    </source>
</evidence>
<evidence type="ECO:0000256" key="1">
    <source>
        <dbReference type="ARBA" id="ARBA00000085"/>
    </source>
</evidence>
<keyword evidence="8 14" id="KW-0547">Nucleotide-binding</keyword>
<dbReference type="PROSITE" id="PS50109">
    <property type="entry name" value="HIS_KIN"/>
    <property type="match status" value="1"/>
</dbReference>
<evidence type="ECO:0000256" key="5">
    <source>
        <dbReference type="ARBA" id="ARBA00022553"/>
    </source>
</evidence>
<evidence type="ECO:0000256" key="9">
    <source>
        <dbReference type="ARBA" id="ARBA00022777"/>
    </source>
</evidence>
<evidence type="ECO:0000256" key="14">
    <source>
        <dbReference type="RuleBase" id="RU364088"/>
    </source>
</evidence>
<evidence type="ECO:0000313" key="18">
    <source>
        <dbReference type="Proteomes" id="UP000325743"/>
    </source>
</evidence>
<keyword evidence="10 14" id="KW-0067">ATP-binding</keyword>
<gene>
    <name evidence="17" type="ORF">D2917_30995</name>
</gene>
<keyword evidence="9 14" id="KW-0418">Kinase</keyword>
<keyword evidence="4 14" id="KW-0997">Cell inner membrane</keyword>
<evidence type="ECO:0000256" key="7">
    <source>
        <dbReference type="ARBA" id="ARBA00022692"/>
    </source>
</evidence>
<dbReference type="InterPro" id="IPR005467">
    <property type="entry name" value="His_kinase_dom"/>
</dbReference>
<dbReference type="PANTHER" id="PTHR45436:SF15">
    <property type="entry name" value="SENSOR HISTIDINE KINASE CUSS"/>
    <property type="match status" value="1"/>
</dbReference>
<dbReference type="EMBL" id="CP032520">
    <property type="protein sequence ID" value="QEZ49090.1"/>
    <property type="molecule type" value="Genomic_DNA"/>
</dbReference>
<evidence type="ECO:0000256" key="3">
    <source>
        <dbReference type="ARBA" id="ARBA00022475"/>
    </source>
</evidence>
<dbReference type="CDD" id="cd06225">
    <property type="entry name" value="HAMP"/>
    <property type="match status" value="1"/>
</dbReference>
<dbReference type="InterPro" id="IPR048590">
    <property type="entry name" value="CusS-like_sensor"/>
</dbReference>
<evidence type="ECO:0000256" key="6">
    <source>
        <dbReference type="ARBA" id="ARBA00022679"/>
    </source>
</evidence>
<dbReference type="Gene3D" id="6.10.340.10">
    <property type="match status" value="1"/>
</dbReference>
<dbReference type="InterPro" id="IPR006290">
    <property type="entry name" value="CztS_silS_copS"/>
</dbReference>
<feature type="transmembrane region" description="Helical" evidence="14">
    <location>
        <begin position="48"/>
        <end position="68"/>
    </location>
</feature>
<dbReference type="Gene3D" id="1.10.287.130">
    <property type="match status" value="1"/>
</dbReference>
<keyword evidence="3 14" id="KW-1003">Cell membrane</keyword>
<comment type="function">
    <text evidence="14">Member of a two-component regulatory system.</text>
</comment>
<feature type="transmembrane region" description="Helical" evidence="14">
    <location>
        <begin position="197"/>
        <end position="218"/>
    </location>
</feature>
<dbReference type="Pfam" id="PF00672">
    <property type="entry name" value="HAMP"/>
    <property type="match status" value="1"/>
</dbReference>
<dbReference type="InterPro" id="IPR003660">
    <property type="entry name" value="HAMP_dom"/>
</dbReference>
<keyword evidence="11 14" id="KW-1133">Transmembrane helix</keyword>
<protein>
    <recommendedName>
        <fullName evidence="14">Sensor protein</fullName>
        <ecNumber evidence="14">2.7.13.3</ecNumber>
    </recommendedName>
</protein>
<comment type="catalytic activity">
    <reaction evidence="1 14">
        <text>ATP + protein L-histidine = ADP + protein N-phospho-L-histidine.</text>
        <dbReference type="EC" id="2.7.13.3"/>
    </reaction>
</comment>
<evidence type="ECO:0000256" key="11">
    <source>
        <dbReference type="ARBA" id="ARBA00022989"/>
    </source>
</evidence>
<evidence type="ECO:0000259" key="16">
    <source>
        <dbReference type="PROSITE" id="PS50885"/>
    </source>
</evidence>
<dbReference type="InterPro" id="IPR036097">
    <property type="entry name" value="HisK_dim/P_sf"/>
</dbReference>
<dbReference type="InterPro" id="IPR036890">
    <property type="entry name" value="HATPase_C_sf"/>
</dbReference>
<evidence type="ECO:0000313" key="17">
    <source>
        <dbReference type="EMBL" id="QEZ49090.1"/>
    </source>
</evidence>
<dbReference type="InterPro" id="IPR050428">
    <property type="entry name" value="TCS_sensor_his_kinase"/>
</dbReference>
<comment type="subcellular location">
    <subcellularLocation>
        <location evidence="2">Cell inner membrane</location>
        <topology evidence="2">Multi-pass membrane protein</topology>
    </subcellularLocation>
</comment>
<accession>A0A5P3VS54</accession>
<evidence type="ECO:0000256" key="8">
    <source>
        <dbReference type="ARBA" id="ARBA00022741"/>
    </source>
</evidence>
<dbReference type="GO" id="GO:0005886">
    <property type="term" value="C:plasma membrane"/>
    <property type="evidence" value="ECO:0007669"/>
    <property type="project" value="UniProtKB-SubCell"/>
</dbReference>
<feature type="domain" description="Histidine kinase" evidence="15">
    <location>
        <begin position="280"/>
        <end position="493"/>
    </location>
</feature>
<dbReference type="Pfam" id="PF00512">
    <property type="entry name" value="HisKA"/>
    <property type="match status" value="1"/>
</dbReference>
<dbReference type="GO" id="GO:0000155">
    <property type="term" value="F:phosphorelay sensor kinase activity"/>
    <property type="evidence" value="ECO:0007669"/>
    <property type="project" value="InterPro"/>
</dbReference>
<proteinExistence type="predicted"/>
<dbReference type="SMART" id="SM00387">
    <property type="entry name" value="HATPase_c"/>
    <property type="match status" value="1"/>
</dbReference>
<dbReference type="InterPro" id="IPR003594">
    <property type="entry name" value="HATPase_dom"/>
</dbReference>
<reference evidence="17 18" key="1">
    <citation type="submission" date="2018-09" db="EMBL/GenBank/DDBJ databases">
        <title>Complete genome sequence of Cupriavidus oxalaticus T2, a bacterium capable of phenol tolerance and degradation.</title>
        <authorList>
            <person name="Yan J."/>
        </authorList>
    </citation>
    <scope>NUCLEOTIDE SEQUENCE [LARGE SCALE GENOMIC DNA]</scope>
    <source>
        <strain evidence="17 18">T2</strain>
        <plasmid evidence="17 18">unnamed1</plasmid>
    </source>
</reference>
<dbReference type="NCBIfam" id="TIGR01386">
    <property type="entry name" value="cztS_silS_copS"/>
    <property type="match status" value="1"/>
</dbReference>
<dbReference type="Proteomes" id="UP000325743">
    <property type="component" value="Plasmid unnamed1"/>
</dbReference>
<dbReference type="GO" id="GO:0005524">
    <property type="term" value="F:ATP binding"/>
    <property type="evidence" value="ECO:0007669"/>
    <property type="project" value="UniProtKB-KW"/>
</dbReference>
<keyword evidence="5" id="KW-0597">Phosphoprotein</keyword>
<dbReference type="SMART" id="SM00388">
    <property type="entry name" value="HisKA"/>
    <property type="match status" value="1"/>
</dbReference>
<dbReference type="PROSITE" id="PS50885">
    <property type="entry name" value="HAMP"/>
    <property type="match status" value="1"/>
</dbReference>
<keyword evidence="17" id="KW-0614">Plasmid</keyword>
<geneLocation type="plasmid" evidence="17">
    <name>unnamed1</name>
</geneLocation>
<keyword evidence="13 14" id="KW-0472">Membrane</keyword>
<dbReference type="PANTHER" id="PTHR45436">
    <property type="entry name" value="SENSOR HISTIDINE KINASE YKOH"/>
    <property type="match status" value="1"/>
</dbReference>
<evidence type="ECO:0000256" key="2">
    <source>
        <dbReference type="ARBA" id="ARBA00004429"/>
    </source>
</evidence>
<evidence type="ECO:0000256" key="10">
    <source>
        <dbReference type="ARBA" id="ARBA00022840"/>
    </source>
</evidence>
<dbReference type="EC" id="2.7.13.3" evidence="14"/>
<keyword evidence="6 14" id="KW-0808">Transferase</keyword>
<dbReference type="Gene3D" id="3.30.565.10">
    <property type="entry name" value="Histidine kinase-like ATPase, C-terminal domain"/>
    <property type="match status" value="1"/>
</dbReference>
<dbReference type="InterPro" id="IPR003661">
    <property type="entry name" value="HisK_dim/P_dom"/>
</dbReference>
<dbReference type="Pfam" id="PF21085">
    <property type="entry name" value="CusS"/>
    <property type="match status" value="1"/>
</dbReference>
<dbReference type="CDD" id="cd00082">
    <property type="entry name" value="HisKA"/>
    <property type="match status" value="1"/>
</dbReference>
<evidence type="ECO:0000259" key="15">
    <source>
        <dbReference type="PROSITE" id="PS50109"/>
    </source>
</evidence>
<dbReference type="SUPFAM" id="SSF47384">
    <property type="entry name" value="Homodimeric domain of signal transducing histidine kinase"/>
    <property type="match status" value="1"/>
</dbReference>
<sequence>MWSSQRSRTQSDDGFTTKLVPARRDTWLRARRGQRLLKQVPLSLRARLTIFFSLSSAVILLGLGVLTACSVDQIFADEDYAVLGNKIRLIQEIVAESSPRSIPARLGETLGPGIVVNVRAVDGSSVHASKGFDFGSAFDAMAKLGPDRDTFVFKQDGKVYRGMRAIAPATGAQSAPLGIVVGLDTHLHAHFMRAFRMSLACCITLAALVSGLFGWWAARRGLAPLHSMVSRARALTAHKLDQRMPVQALPVEVGNLAATVNAMLERVQYNFGRLSDFSSGLAHELRTPMTNLMLQTQVALSQPRDADEYRDVLESNAEELQRLTQMLSDMLYLAKVEHGITLPNVEAINAADEVLALFDFYDALAEDKGIHLRLDGQATVTGDRLMLRRVLSNLLSNALRYTPSGKEIRVQAREQGGSTSIMVQNDGELSPELLPLVFDRFFRADKSRTHGDSDSVGLGLSISQAIMVAHGGQISAESSDGTTRFILTFPHQRIAARHA</sequence>
<name>A0A5P3VS54_9BURK</name>
<evidence type="ECO:0000256" key="4">
    <source>
        <dbReference type="ARBA" id="ARBA00022519"/>
    </source>
</evidence>
<keyword evidence="12 14" id="KW-0902">Two-component regulatory system</keyword>
<organism evidence="17 18">
    <name type="scientific">Cupriavidus oxalaticus</name>
    <dbReference type="NCBI Taxonomy" id="96344"/>
    <lineage>
        <taxon>Bacteria</taxon>
        <taxon>Pseudomonadati</taxon>
        <taxon>Pseudomonadota</taxon>
        <taxon>Betaproteobacteria</taxon>
        <taxon>Burkholderiales</taxon>
        <taxon>Burkholderiaceae</taxon>
        <taxon>Cupriavidus</taxon>
    </lineage>
</organism>
<dbReference type="CDD" id="cd00075">
    <property type="entry name" value="HATPase"/>
    <property type="match status" value="1"/>
</dbReference>
<keyword evidence="7 14" id="KW-0812">Transmembrane</keyword>